<name>A0ABX0SLZ0_9PSEU</name>
<evidence type="ECO:0008006" key="4">
    <source>
        <dbReference type="Google" id="ProtNLM"/>
    </source>
</evidence>
<protein>
    <recommendedName>
        <fullName evidence="4">DUF742 domain-containing protein</fullName>
    </recommendedName>
</protein>
<keyword evidence="3" id="KW-1185">Reference proteome</keyword>
<evidence type="ECO:0000256" key="1">
    <source>
        <dbReference type="SAM" id="MobiDB-lite"/>
    </source>
</evidence>
<dbReference type="EMBL" id="JAANOU010000001">
    <property type="protein sequence ID" value="NIH77982.1"/>
    <property type="molecule type" value="Genomic_DNA"/>
</dbReference>
<dbReference type="RefSeq" id="WP_167110283.1">
    <property type="nucleotide sequence ID" value="NZ_JAANOU010000001.1"/>
</dbReference>
<comment type="caution">
    <text evidence="2">The sequence shown here is derived from an EMBL/GenBank/DDBJ whole genome shotgun (WGS) entry which is preliminary data.</text>
</comment>
<evidence type="ECO:0000313" key="2">
    <source>
        <dbReference type="EMBL" id="NIH77982.1"/>
    </source>
</evidence>
<feature type="region of interest" description="Disordered" evidence="1">
    <location>
        <begin position="1"/>
        <end position="22"/>
    </location>
</feature>
<dbReference type="InterPro" id="IPR007995">
    <property type="entry name" value="DUF742"/>
</dbReference>
<reference evidence="2 3" key="1">
    <citation type="submission" date="2020-03" db="EMBL/GenBank/DDBJ databases">
        <title>Sequencing the genomes of 1000 actinobacteria strains.</title>
        <authorList>
            <person name="Klenk H.-P."/>
        </authorList>
    </citation>
    <scope>NUCLEOTIDE SEQUENCE [LARGE SCALE GENOMIC DNA]</scope>
    <source>
        <strain evidence="2 3">DSM 45668</strain>
    </source>
</reference>
<dbReference type="Proteomes" id="UP000754495">
    <property type="component" value="Unassembled WGS sequence"/>
</dbReference>
<gene>
    <name evidence="2" type="ORF">FHX46_000512</name>
</gene>
<proteinExistence type="predicted"/>
<evidence type="ECO:0000313" key="3">
    <source>
        <dbReference type="Proteomes" id="UP000754495"/>
    </source>
</evidence>
<accession>A0ABX0SLZ0</accession>
<dbReference type="PANTHER" id="PTHR36221">
    <property type="entry name" value="DUF742 DOMAIN-CONTAINING PROTEIN"/>
    <property type="match status" value="1"/>
</dbReference>
<dbReference type="Pfam" id="PF05331">
    <property type="entry name" value="DUF742"/>
    <property type="match status" value="1"/>
</dbReference>
<dbReference type="PANTHER" id="PTHR36221:SF1">
    <property type="entry name" value="DUF742 DOMAIN-CONTAINING PROTEIN"/>
    <property type="match status" value="1"/>
</dbReference>
<sequence length="121" mass="12907">MPDKTEDPGTAEPEDLWERPYTITAGRTRASVPLDMMSLVSATGTVAPDRLQLEHAQALRLCGNPISVTEVAAVLKQPIAVTKILLADLVVAGAATAHTPRLVDSSKIDLLKRLADGLKKL</sequence>
<organism evidence="2 3">
    <name type="scientific">Amycolatopsis viridis</name>
    <dbReference type="NCBI Taxonomy" id="185678"/>
    <lineage>
        <taxon>Bacteria</taxon>
        <taxon>Bacillati</taxon>
        <taxon>Actinomycetota</taxon>
        <taxon>Actinomycetes</taxon>
        <taxon>Pseudonocardiales</taxon>
        <taxon>Pseudonocardiaceae</taxon>
        <taxon>Amycolatopsis</taxon>
    </lineage>
</organism>